<evidence type="ECO:0000256" key="2">
    <source>
        <dbReference type="ARBA" id="ARBA00022729"/>
    </source>
</evidence>
<evidence type="ECO:0000256" key="4">
    <source>
        <dbReference type="ARBA" id="ARBA00023015"/>
    </source>
</evidence>
<evidence type="ECO:0000256" key="6">
    <source>
        <dbReference type="SAM" id="MobiDB-lite"/>
    </source>
</evidence>
<protein>
    <submittedName>
        <fullName evidence="7">Transcription factor bHLH95</fullName>
    </submittedName>
</protein>
<dbReference type="InterPro" id="IPR036638">
    <property type="entry name" value="HLH_DNA-bd_sf"/>
</dbReference>
<keyword evidence="4" id="KW-0805">Transcription regulation</keyword>
<dbReference type="Gene3D" id="3.30.430.20">
    <property type="entry name" value="Gnk2 domain, C-X8-C-X2-C motif"/>
    <property type="match status" value="1"/>
</dbReference>
<feature type="region of interest" description="Disordered" evidence="6">
    <location>
        <begin position="1"/>
        <end position="54"/>
    </location>
</feature>
<dbReference type="GO" id="GO:0009960">
    <property type="term" value="P:endosperm development"/>
    <property type="evidence" value="ECO:0007669"/>
    <property type="project" value="InterPro"/>
</dbReference>
<proteinExistence type="inferred from homology"/>
<keyword evidence="2" id="KW-0732">Signal</keyword>
<evidence type="ECO:0000256" key="5">
    <source>
        <dbReference type="ARBA" id="ARBA00023163"/>
    </source>
</evidence>
<dbReference type="Pfam" id="PF01657">
    <property type="entry name" value="Stress-antifung"/>
    <property type="match status" value="1"/>
</dbReference>
<dbReference type="GO" id="GO:0003700">
    <property type="term" value="F:DNA-binding transcription factor activity"/>
    <property type="evidence" value="ECO:0007669"/>
    <property type="project" value="InterPro"/>
</dbReference>
<dbReference type="STRING" id="4572.M7YMU1"/>
<dbReference type="InterPro" id="IPR038408">
    <property type="entry name" value="GNK2_sf"/>
</dbReference>
<dbReference type="CDD" id="cd11393">
    <property type="entry name" value="bHLH_AtbHLH_like"/>
    <property type="match status" value="1"/>
</dbReference>
<accession>M7YMU1</accession>
<dbReference type="SUPFAM" id="SSF47459">
    <property type="entry name" value="HLH, helix-loop-helix DNA-binding domain"/>
    <property type="match status" value="1"/>
</dbReference>
<dbReference type="PANTHER" id="PTHR46772:SF8">
    <property type="entry name" value="TRANSCRIPTION FACTOR BHLH95"/>
    <property type="match status" value="1"/>
</dbReference>
<dbReference type="eggNOG" id="ENOG502QSD0">
    <property type="taxonomic scope" value="Eukaryota"/>
</dbReference>
<name>M7YMU1_TRIUA</name>
<dbReference type="InterPro" id="IPR045239">
    <property type="entry name" value="bHLH95_bHLH"/>
</dbReference>
<sequence>MAKDNAPRATSSDSMSSGKGSKGSKASSRMVLGGAIDKGKGVPKVEEQEEGCRSKGKIMTAPVRDGRSGGRRGDRELHIITERERRRRMSEMFTKLHGLLPTLPDKVDKSSIVMEAIHYIKSLEGTVSELEKQKLERDFAAGGKLAAAANGGVSSSVAAAMPMGMATPTWSGPNVVLSLSGNYAYIHMSVARRPGVLTMVTAVLEKHGIDVVTTGISSDRSQCIDSGESGWDAAQLLAERVEELMSETIKHAAATAKRYGTGKVWVRGRAEAADMEYVLAQCTPDLTEAECWSCLNDTRSKLQTSSMHDKVPTSQYGGRLVGVRCSLRYERVLFFEETSSTLELHKPRVFFYFLPPPSQFPYVVI</sequence>
<gene>
    <name evidence="7" type="ORF">TRIUR3_10631</name>
</gene>
<dbReference type="Gene3D" id="4.10.280.10">
    <property type="entry name" value="Helix-loop-helix DNA-binding domain"/>
    <property type="match status" value="1"/>
</dbReference>
<keyword evidence="5" id="KW-0804">Transcription</keyword>
<dbReference type="SMART" id="SM00353">
    <property type="entry name" value="HLH"/>
    <property type="match status" value="1"/>
</dbReference>
<dbReference type="PANTHER" id="PTHR46772">
    <property type="entry name" value="BHLH DOMAIN-CONTAINING PROTEIN"/>
    <property type="match status" value="1"/>
</dbReference>
<dbReference type="InterPro" id="IPR002902">
    <property type="entry name" value="GNK2"/>
</dbReference>
<feature type="compositionally biased region" description="Low complexity" evidence="6">
    <location>
        <begin position="11"/>
        <end position="28"/>
    </location>
</feature>
<dbReference type="PROSITE" id="PS50888">
    <property type="entry name" value="BHLH"/>
    <property type="match status" value="1"/>
</dbReference>
<dbReference type="GO" id="GO:0046983">
    <property type="term" value="F:protein dimerization activity"/>
    <property type="evidence" value="ECO:0007669"/>
    <property type="project" value="InterPro"/>
</dbReference>
<evidence type="ECO:0000256" key="3">
    <source>
        <dbReference type="ARBA" id="ARBA00022737"/>
    </source>
</evidence>
<dbReference type="AlphaFoldDB" id="M7YMU1"/>
<organism evidence="7">
    <name type="scientific">Triticum urartu</name>
    <name type="common">Red wild einkorn</name>
    <name type="synonym">Crithodium urartu</name>
    <dbReference type="NCBI Taxonomy" id="4572"/>
    <lineage>
        <taxon>Eukaryota</taxon>
        <taxon>Viridiplantae</taxon>
        <taxon>Streptophyta</taxon>
        <taxon>Embryophyta</taxon>
        <taxon>Tracheophyta</taxon>
        <taxon>Spermatophyta</taxon>
        <taxon>Magnoliopsida</taxon>
        <taxon>Liliopsida</taxon>
        <taxon>Poales</taxon>
        <taxon>Poaceae</taxon>
        <taxon>BOP clade</taxon>
        <taxon>Pooideae</taxon>
        <taxon>Triticodae</taxon>
        <taxon>Triticeae</taxon>
        <taxon>Triticinae</taxon>
        <taxon>Triticum</taxon>
    </lineage>
</organism>
<dbReference type="Pfam" id="PF00010">
    <property type="entry name" value="HLH"/>
    <property type="match status" value="1"/>
</dbReference>
<evidence type="ECO:0000256" key="1">
    <source>
        <dbReference type="ARBA" id="ARBA00005510"/>
    </source>
</evidence>
<dbReference type="InterPro" id="IPR011598">
    <property type="entry name" value="bHLH_dom"/>
</dbReference>
<dbReference type="InterPro" id="IPR044278">
    <property type="entry name" value="BHLH95-like"/>
</dbReference>
<feature type="compositionally biased region" description="Basic and acidic residues" evidence="6">
    <location>
        <begin position="37"/>
        <end position="53"/>
    </location>
</feature>
<dbReference type="EMBL" id="KD251460">
    <property type="protein sequence ID" value="EMS48241.1"/>
    <property type="molecule type" value="Genomic_DNA"/>
</dbReference>
<comment type="similarity">
    <text evidence="1">Belongs to the bHLH protein family.</text>
</comment>
<dbReference type="OMA" id="PRYATNF"/>
<dbReference type="CDD" id="cd23509">
    <property type="entry name" value="Gnk2-like"/>
    <property type="match status" value="1"/>
</dbReference>
<reference evidence="7" key="1">
    <citation type="journal article" date="2013" name="Nature">
        <title>Draft genome of the wheat A-genome progenitor Triticum urartu.</title>
        <authorList>
            <person name="Ling H.Q."/>
            <person name="Zhao S."/>
            <person name="Liu D."/>
            <person name="Wang J."/>
            <person name="Sun H."/>
            <person name="Zhang C."/>
            <person name="Fan H."/>
            <person name="Li D."/>
            <person name="Dong L."/>
            <person name="Tao Y."/>
            <person name="Gao C."/>
            <person name="Wu H."/>
            <person name="Li Y."/>
            <person name="Cui Y."/>
            <person name="Guo X."/>
            <person name="Zheng S."/>
            <person name="Wang B."/>
            <person name="Yu K."/>
            <person name="Liang Q."/>
            <person name="Yang W."/>
            <person name="Lou X."/>
            <person name="Chen J."/>
            <person name="Feng M."/>
            <person name="Jian J."/>
            <person name="Zhang X."/>
            <person name="Luo G."/>
            <person name="Jiang Y."/>
            <person name="Liu J."/>
            <person name="Wang Z."/>
            <person name="Sha Y."/>
            <person name="Zhang B."/>
            <person name="Wu H."/>
            <person name="Tang D."/>
            <person name="Shen Q."/>
            <person name="Xue P."/>
            <person name="Zou S."/>
            <person name="Wang X."/>
            <person name="Liu X."/>
            <person name="Wang F."/>
            <person name="Yang Y."/>
            <person name="An X."/>
            <person name="Dong Z."/>
            <person name="Zhang K."/>
            <person name="Zhang X."/>
            <person name="Luo M.C."/>
            <person name="Dvorak J."/>
            <person name="Tong Y."/>
            <person name="Wang J."/>
            <person name="Yang H."/>
            <person name="Li Z."/>
            <person name="Wang D."/>
            <person name="Zhang A."/>
            <person name="Wang J."/>
        </authorList>
    </citation>
    <scope>NUCLEOTIDE SEQUENCE</scope>
</reference>
<keyword evidence="3" id="KW-0677">Repeat</keyword>
<evidence type="ECO:0000313" key="7">
    <source>
        <dbReference type="EMBL" id="EMS48241.1"/>
    </source>
</evidence>
<dbReference type="PROSITE" id="PS51473">
    <property type="entry name" value="GNK2"/>
    <property type="match status" value="1"/>
</dbReference>